<dbReference type="AlphaFoldDB" id="A0A8H7KJB7"/>
<dbReference type="Proteomes" id="UP000629468">
    <property type="component" value="Unassembled WGS sequence"/>
</dbReference>
<protein>
    <recommendedName>
        <fullName evidence="2">Smr domain-containing protein</fullName>
    </recommendedName>
</protein>
<dbReference type="PANTHER" id="PTHR47417">
    <property type="entry name" value="SMR DOMAIN-CONTAINING PROTEIN YPL199C"/>
    <property type="match status" value="1"/>
</dbReference>
<feature type="compositionally biased region" description="Polar residues" evidence="1">
    <location>
        <begin position="195"/>
        <end position="213"/>
    </location>
</feature>
<feature type="region of interest" description="Disordered" evidence="1">
    <location>
        <begin position="382"/>
        <end position="413"/>
    </location>
</feature>
<reference evidence="3 4" key="1">
    <citation type="journal article" name="Sci. Rep.">
        <title>Telomere-to-telomere assembled and centromere annotated genomes of the two main subspecies of the button mushroom Agaricus bisporus reveal especially polymorphic chromosome ends.</title>
        <authorList>
            <person name="Sonnenberg A.S.M."/>
            <person name="Sedaghat-Telgerd N."/>
            <person name="Lavrijssen B."/>
            <person name="Ohm R.A."/>
            <person name="Hendrickx P.M."/>
            <person name="Scholtmeijer K."/>
            <person name="Baars J.J.P."/>
            <person name="van Peer A."/>
        </authorList>
    </citation>
    <scope>NUCLEOTIDE SEQUENCE [LARGE SCALE GENOMIC DNA]</scope>
    <source>
        <strain evidence="3 4">H119_p4</strain>
    </source>
</reference>
<dbReference type="SUPFAM" id="SSF160443">
    <property type="entry name" value="SMR domain-like"/>
    <property type="match status" value="1"/>
</dbReference>
<evidence type="ECO:0000256" key="1">
    <source>
        <dbReference type="SAM" id="MobiDB-lite"/>
    </source>
</evidence>
<dbReference type="Gene3D" id="3.30.1370.110">
    <property type="match status" value="1"/>
</dbReference>
<dbReference type="PROSITE" id="PS50828">
    <property type="entry name" value="SMR"/>
    <property type="match status" value="1"/>
</dbReference>
<dbReference type="SMART" id="SM00463">
    <property type="entry name" value="SMR"/>
    <property type="match status" value="1"/>
</dbReference>
<evidence type="ECO:0000313" key="3">
    <source>
        <dbReference type="EMBL" id="KAF7782192.1"/>
    </source>
</evidence>
<dbReference type="InterPro" id="IPR053020">
    <property type="entry name" value="Smr_domain_protein"/>
</dbReference>
<gene>
    <name evidence="3" type="ORF">Agabi119p4_1568</name>
</gene>
<feature type="compositionally biased region" description="Low complexity" evidence="1">
    <location>
        <begin position="102"/>
        <end position="111"/>
    </location>
</feature>
<proteinExistence type="predicted"/>
<organism evidence="3 4">
    <name type="scientific">Agaricus bisporus var. burnettii</name>
    <dbReference type="NCBI Taxonomy" id="192524"/>
    <lineage>
        <taxon>Eukaryota</taxon>
        <taxon>Fungi</taxon>
        <taxon>Dikarya</taxon>
        <taxon>Basidiomycota</taxon>
        <taxon>Agaricomycotina</taxon>
        <taxon>Agaricomycetes</taxon>
        <taxon>Agaricomycetidae</taxon>
        <taxon>Agaricales</taxon>
        <taxon>Agaricineae</taxon>
        <taxon>Agaricaceae</taxon>
        <taxon>Agaricus</taxon>
    </lineage>
</organism>
<evidence type="ECO:0000313" key="4">
    <source>
        <dbReference type="Proteomes" id="UP000629468"/>
    </source>
</evidence>
<dbReference type="PANTHER" id="PTHR47417:SF1">
    <property type="entry name" value="SMR DOMAIN-CONTAINING PROTEIN YPL199C"/>
    <property type="match status" value="1"/>
</dbReference>
<name>A0A8H7KJB7_AGABI</name>
<evidence type="ECO:0000259" key="2">
    <source>
        <dbReference type="PROSITE" id="PS50828"/>
    </source>
</evidence>
<feature type="compositionally biased region" description="Polar residues" evidence="1">
    <location>
        <begin position="164"/>
        <end position="182"/>
    </location>
</feature>
<comment type="caution">
    <text evidence="3">The sequence shown here is derived from an EMBL/GenBank/DDBJ whole genome shotgun (WGS) entry which is preliminary data.</text>
</comment>
<dbReference type="Pfam" id="PF01713">
    <property type="entry name" value="Smr"/>
    <property type="match status" value="1"/>
</dbReference>
<dbReference type="InterPro" id="IPR036063">
    <property type="entry name" value="Smr_dom_sf"/>
</dbReference>
<dbReference type="EMBL" id="JABXXO010000003">
    <property type="protein sequence ID" value="KAF7782192.1"/>
    <property type="molecule type" value="Genomic_DNA"/>
</dbReference>
<feature type="domain" description="Smr" evidence="2">
    <location>
        <begin position="545"/>
        <end position="621"/>
    </location>
</feature>
<feature type="compositionally biased region" description="Polar residues" evidence="1">
    <location>
        <begin position="382"/>
        <end position="393"/>
    </location>
</feature>
<sequence>MDIVFSIAAGLGLRVYLVRATSPASVIAPAIIGLFEGVLTHQLSFRPTSSVSSPPLDHYLALGLRLAADLLLSKSLPRLVMIGLWAAIGTIISESAFPSSLSSLNSRVSRSSSRRDKEKRHRHSKASPPRISSRVRVYRSPVISTATSDPLPPPQTSTPTRPTVQVNTRNTPPSGQTASSPNYLAASPRSFFSDAETQPSPFPDSSASPKPITVVTQFPSRPRSALSFYEGENDAASAPEPSGGPGRSPHLLTPPDSTIRERTMDSRVDRLSTIDEITSRSEHVSTEDIDPRELRSEENYIPISQVNGGGPLPVPNPTSHYVTDSGTPVASLPPILPAPNSPSVPSDGDELRTPGQPVYEVGSESDELRTPPAVQARVLDNGTTASTPQNATRSVVPDNPLSPLMLNSQSDPIAVPGTTLSSYAMLQPPPEPTPPFPIVAPVPARLKVRPQSPTFSDGESVLSTTNPRELVEHGTDIRKQAKFEESELERLMSELRLADKEKRPRDALFLKEDIRLTRERIAELHRRAARRHFDGRNNLQKPDTIDVHGLKPDEALFRTEERLRHLLRNGHSTLNVIVGKGLHSPNGVPAVKNHIVREMQRQKIPCRVDQFNAGILILTLAPLDS</sequence>
<feature type="region of interest" description="Disordered" evidence="1">
    <location>
        <begin position="231"/>
        <end position="263"/>
    </location>
</feature>
<accession>A0A8H7KJB7</accession>
<dbReference type="InterPro" id="IPR002625">
    <property type="entry name" value="Smr_dom"/>
</dbReference>
<feature type="region of interest" description="Disordered" evidence="1">
    <location>
        <begin position="102"/>
        <end position="213"/>
    </location>
</feature>